<keyword evidence="1" id="KW-0812">Transmembrane</keyword>
<keyword evidence="3" id="KW-1185">Reference proteome</keyword>
<sequence length="69" mass="8069">MGIRKNKFNDGLEKLQNHMKSIFYKYYQIINLIQCFGTYIALFPDMPAVLPSKLNLSGTNIETTIREKR</sequence>
<organism evidence="2 3">
    <name type="scientific">Desulfococcus multivorans DSM 2059</name>
    <dbReference type="NCBI Taxonomy" id="1121405"/>
    <lineage>
        <taxon>Bacteria</taxon>
        <taxon>Pseudomonadati</taxon>
        <taxon>Thermodesulfobacteriota</taxon>
        <taxon>Desulfobacteria</taxon>
        <taxon>Desulfobacterales</taxon>
        <taxon>Desulfococcaceae</taxon>
        <taxon>Desulfococcus</taxon>
    </lineage>
</organism>
<dbReference type="STRING" id="897.B2D07_12500"/>
<gene>
    <name evidence="2" type="ORF">dsmv_3730</name>
</gene>
<dbReference type="AlphaFoldDB" id="S7VE55"/>
<keyword evidence="1" id="KW-1133">Transmembrane helix</keyword>
<dbReference type="EMBL" id="ATHJ01000010">
    <property type="protein sequence ID" value="EPR45019.1"/>
    <property type="molecule type" value="Genomic_DNA"/>
</dbReference>
<evidence type="ECO:0000313" key="2">
    <source>
        <dbReference type="EMBL" id="EPR45019.1"/>
    </source>
</evidence>
<dbReference type="Proteomes" id="UP000014977">
    <property type="component" value="Unassembled WGS sequence"/>
</dbReference>
<accession>S7VE55</accession>
<protein>
    <submittedName>
        <fullName evidence="2">Uncharacterized protein</fullName>
    </submittedName>
</protein>
<evidence type="ECO:0000313" key="3">
    <source>
        <dbReference type="Proteomes" id="UP000014977"/>
    </source>
</evidence>
<keyword evidence="1" id="KW-0472">Membrane</keyword>
<reference evidence="2 3" key="1">
    <citation type="journal article" date="2013" name="Genome Announc.">
        <title>Draft genome sequences for three mercury-methylating, sulfate-reducing bacteria.</title>
        <authorList>
            <person name="Brown S.D."/>
            <person name="Hurt R.A.Jr."/>
            <person name="Gilmour C.C."/>
            <person name="Elias D.A."/>
        </authorList>
    </citation>
    <scope>NUCLEOTIDE SEQUENCE [LARGE SCALE GENOMIC DNA]</scope>
    <source>
        <strain evidence="2 3">DSM 2059</strain>
    </source>
</reference>
<proteinExistence type="predicted"/>
<feature type="transmembrane region" description="Helical" evidence="1">
    <location>
        <begin position="21"/>
        <end position="42"/>
    </location>
</feature>
<name>S7VE55_DESML</name>
<comment type="caution">
    <text evidence="2">The sequence shown here is derived from an EMBL/GenBank/DDBJ whole genome shotgun (WGS) entry which is preliminary data.</text>
</comment>
<evidence type="ECO:0000256" key="1">
    <source>
        <dbReference type="SAM" id="Phobius"/>
    </source>
</evidence>